<dbReference type="OrthoDB" id="617059at2"/>
<evidence type="ECO:0000256" key="1">
    <source>
        <dbReference type="SAM" id="SignalP"/>
    </source>
</evidence>
<feature type="signal peptide" evidence="1">
    <location>
        <begin position="1"/>
        <end position="24"/>
    </location>
</feature>
<dbReference type="EMBL" id="CP001390">
    <property type="protein sequence ID" value="ACM20187.1"/>
    <property type="molecule type" value="Genomic_DNA"/>
</dbReference>
<dbReference type="eggNOG" id="ENOG5032F9I">
    <property type="taxonomic scope" value="Bacteria"/>
</dbReference>
<organism evidence="2 3">
    <name type="scientific">Geotalea daltonii (strain DSM 22248 / JCM 15807 / FRC-32)</name>
    <name type="common">Geobacter daltonii</name>
    <dbReference type="NCBI Taxonomy" id="316067"/>
    <lineage>
        <taxon>Bacteria</taxon>
        <taxon>Pseudomonadati</taxon>
        <taxon>Thermodesulfobacteriota</taxon>
        <taxon>Desulfuromonadia</taxon>
        <taxon>Geobacterales</taxon>
        <taxon>Geobacteraceae</taxon>
        <taxon>Geotalea</taxon>
    </lineage>
</organism>
<keyword evidence="1" id="KW-0732">Signal</keyword>
<dbReference type="Proteomes" id="UP000007721">
    <property type="component" value="Chromosome"/>
</dbReference>
<name>B9M799_GEODF</name>
<dbReference type="STRING" id="316067.Geob_1829"/>
<dbReference type="PROSITE" id="PS51257">
    <property type="entry name" value="PROKAR_LIPOPROTEIN"/>
    <property type="match status" value="1"/>
</dbReference>
<evidence type="ECO:0008006" key="4">
    <source>
        <dbReference type="Google" id="ProtNLM"/>
    </source>
</evidence>
<dbReference type="RefSeq" id="WP_012646916.1">
    <property type="nucleotide sequence ID" value="NC_011979.1"/>
</dbReference>
<proteinExistence type="predicted"/>
<reference evidence="2 3" key="1">
    <citation type="submission" date="2009-01" db="EMBL/GenBank/DDBJ databases">
        <title>Complete sequence of Geobacter sp. FRC-32.</title>
        <authorList>
            <consortium name="US DOE Joint Genome Institute"/>
            <person name="Lucas S."/>
            <person name="Copeland A."/>
            <person name="Lapidus A."/>
            <person name="Glavina del Rio T."/>
            <person name="Dalin E."/>
            <person name="Tice H."/>
            <person name="Bruce D."/>
            <person name="Goodwin L."/>
            <person name="Pitluck S."/>
            <person name="Saunders E."/>
            <person name="Brettin T."/>
            <person name="Detter J.C."/>
            <person name="Han C."/>
            <person name="Larimer F."/>
            <person name="Land M."/>
            <person name="Hauser L."/>
            <person name="Kyrpides N."/>
            <person name="Ovchinnikova G."/>
            <person name="Kostka J."/>
            <person name="Richardson P."/>
        </authorList>
    </citation>
    <scope>NUCLEOTIDE SEQUENCE [LARGE SCALE GENOMIC DNA]</scope>
    <source>
        <strain evidence="3">DSM 22248 / JCM 15807 / FRC-32</strain>
    </source>
</reference>
<dbReference type="KEGG" id="geo:Geob_1829"/>
<dbReference type="HOGENOM" id="CLU_047106_0_0_7"/>
<sequence>MYLLRKAISLLKVAALFIILTSCAAGNAPLTKGANTLNAERPKDEACRTELKREVSTLNVGVEASAGELADMLNRMIPKELYKGSTKTKGLTADLLRTGPIAVSAADNFIHLTIPISMSLSYGMFETPAVATKLKFKMGARVAPDWKVNAEVYYVGLTDLLAENVGIGPISIKPRSIVEGITQPVQRTLSELISRKLNEQFPLKAQVAKAWSAAQKPVLLDKNYNAWLTIIPQEVILYPLYAQKNQVKLSVGLKSYAELVVGPQPPVRPIVPLPNLKLISGSERNFRVALNTDLFYRDLRAIAQPLLLNKELGSDGRKVMLKDLDLYGNGERLMVKVVTTGDLEGTFYLTCKPSFNAQTNVFSVEDVDFEMQTKSLLLQSADWFLHGTIRNTIREKLNMDLTQRVTQAREMAGKAMAKVSLAENVFLNGSVKTLKLNDVMVQKDKISIQVYAEGETAVVFH</sequence>
<feature type="chain" id="PRO_5002886590" description="DUF4403 family protein" evidence="1">
    <location>
        <begin position="25"/>
        <end position="461"/>
    </location>
</feature>
<evidence type="ECO:0000313" key="2">
    <source>
        <dbReference type="EMBL" id="ACM20187.1"/>
    </source>
</evidence>
<gene>
    <name evidence="2" type="ordered locus">Geob_1829</name>
</gene>
<accession>B9M799</accession>
<dbReference type="Pfam" id="PF14356">
    <property type="entry name" value="DUF4403"/>
    <property type="match status" value="1"/>
</dbReference>
<dbReference type="InterPro" id="IPR025515">
    <property type="entry name" value="DUF4403"/>
</dbReference>
<protein>
    <recommendedName>
        <fullName evidence="4">DUF4403 family protein</fullName>
    </recommendedName>
</protein>
<keyword evidence="3" id="KW-1185">Reference proteome</keyword>
<evidence type="ECO:0000313" key="3">
    <source>
        <dbReference type="Proteomes" id="UP000007721"/>
    </source>
</evidence>
<dbReference type="AlphaFoldDB" id="B9M799"/>